<accession>A0A6G1I125</accession>
<dbReference type="AlphaFoldDB" id="A0A6G1I125"/>
<evidence type="ECO:0000256" key="2">
    <source>
        <dbReference type="PROSITE-ProRule" id="PRU00117"/>
    </source>
</evidence>
<dbReference type="InterPro" id="IPR004087">
    <property type="entry name" value="KH_dom"/>
</dbReference>
<feature type="domain" description="K Homology" evidence="4">
    <location>
        <begin position="654"/>
        <end position="721"/>
    </location>
</feature>
<feature type="compositionally biased region" description="Polar residues" evidence="3">
    <location>
        <begin position="908"/>
        <end position="920"/>
    </location>
</feature>
<feature type="region of interest" description="Disordered" evidence="3">
    <location>
        <begin position="900"/>
        <end position="924"/>
    </location>
</feature>
<dbReference type="PANTHER" id="PTHR10627">
    <property type="entry name" value="SCP160"/>
    <property type="match status" value="1"/>
</dbReference>
<feature type="region of interest" description="Disordered" evidence="3">
    <location>
        <begin position="954"/>
        <end position="995"/>
    </location>
</feature>
<evidence type="ECO:0000259" key="4">
    <source>
        <dbReference type="SMART" id="SM00322"/>
    </source>
</evidence>
<dbReference type="EMBL" id="ML996692">
    <property type="protein sequence ID" value="KAF2402013.1"/>
    <property type="molecule type" value="Genomic_DNA"/>
</dbReference>
<dbReference type="PANTHER" id="PTHR10627:SF76">
    <property type="entry name" value="KH DOMAIN-CONTAINING PROTEIN YLL032C"/>
    <property type="match status" value="1"/>
</dbReference>
<feature type="compositionally biased region" description="Polar residues" evidence="3">
    <location>
        <begin position="1"/>
        <end position="12"/>
    </location>
</feature>
<dbReference type="Proteomes" id="UP000799640">
    <property type="component" value="Unassembled WGS sequence"/>
</dbReference>
<feature type="domain" description="K Homology" evidence="4">
    <location>
        <begin position="567"/>
        <end position="649"/>
    </location>
</feature>
<proteinExistence type="predicted"/>
<dbReference type="OrthoDB" id="271862at2759"/>
<evidence type="ECO:0000256" key="3">
    <source>
        <dbReference type="SAM" id="MobiDB-lite"/>
    </source>
</evidence>
<keyword evidence="1" id="KW-0677">Repeat</keyword>
<name>A0A6G1I125_9PEZI</name>
<dbReference type="CDD" id="cd22453">
    <property type="entry name" value="KH-I_MUG60_like"/>
    <property type="match status" value="1"/>
</dbReference>
<dbReference type="Pfam" id="PF00013">
    <property type="entry name" value="KH_1"/>
    <property type="match status" value="2"/>
</dbReference>
<dbReference type="SMART" id="SM00322">
    <property type="entry name" value="KH"/>
    <property type="match status" value="4"/>
</dbReference>
<organism evidence="5 6">
    <name type="scientific">Trichodelitschia bisporula</name>
    <dbReference type="NCBI Taxonomy" id="703511"/>
    <lineage>
        <taxon>Eukaryota</taxon>
        <taxon>Fungi</taxon>
        <taxon>Dikarya</taxon>
        <taxon>Ascomycota</taxon>
        <taxon>Pezizomycotina</taxon>
        <taxon>Dothideomycetes</taxon>
        <taxon>Dothideomycetes incertae sedis</taxon>
        <taxon>Phaeotrichales</taxon>
        <taxon>Phaeotrichaceae</taxon>
        <taxon>Trichodelitschia</taxon>
    </lineage>
</organism>
<feature type="domain" description="K Homology" evidence="4">
    <location>
        <begin position="279"/>
        <end position="357"/>
    </location>
</feature>
<protein>
    <submittedName>
        <fullName evidence="5">KH domain protein</fullName>
    </submittedName>
</protein>
<keyword evidence="2" id="KW-0694">RNA-binding</keyword>
<dbReference type="InterPro" id="IPR004088">
    <property type="entry name" value="KH_dom_type_1"/>
</dbReference>
<feature type="domain" description="K Homology" evidence="4">
    <location>
        <begin position="499"/>
        <end position="564"/>
    </location>
</feature>
<evidence type="ECO:0000313" key="5">
    <source>
        <dbReference type="EMBL" id="KAF2402013.1"/>
    </source>
</evidence>
<dbReference type="InterPro" id="IPR056553">
    <property type="entry name" value="KH_Mug60-KHD4"/>
</dbReference>
<dbReference type="GO" id="GO:0003729">
    <property type="term" value="F:mRNA binding"/>
    <property type="evidence" value="ECO:0007669"/>
    <property type="project" value="TreeGrafter"/>
</dbReference>
<reference evidence="5" key="1">
    <citation type="journal article" date="2020" name="Stud. Mycol.">
        <title>101 Dothideomycetes genomes: a test case for predicting lifestyles and emergence of pathogens.</title>
        <authorList>
            <person name="Haridas S."/>
            <person name="Albert R."/>
            <person name="Binder M."/>
            <person name="Bloem J."/>
            <person name="Labutti K."/>
            <person name="Salamov A."/>
            <person name="Andreopoulos B."/>
            <person name="Baker S."/>
            <person name="Barry K."/>
            <person name="Bills G."/>
            <person name="Bluhm B."/>
            <person name="Cannon C."/>
            <person name="Castanera R."/>
            <person name="Culley D."/>
            <person name="Daum C."/>
            <person name="Ezra D."/>
            <person name="Gonzalez J."/>
            <person name="Henrissat B."/>
            <person name="Kuo A."/>
            <person name="Liang C."/>
            <person name="Lipzen A."/>
            <person name="Lutzoni F."/>
            <person name="Magnuson J."/>
            <person name="Mondo S."/>
            <person name="Nolan M."/>
            <person name="Ohm R."/>
            <person name="Pangilinan J."/>
            <person name="Park H.-J."/>
            <person name="Ramirez L."/>
            <person name="Alfaro M."/>
            <person name="Sun H."/>
            <person name="Tritt A."/>
            <person name="Yoshinaga Y."/>
            <person name="Zwiers L.-H."/>
            <person name="Turgeon B."/>
            <person name="Goodwin S."/>
            <person name="Spatafora J."/>
            <person name="Crous P."/>
            <person name="Grigoriev I."/>
        </authorList>
    </citation>
    <scope>NUCLEOTIDE SEQUENCE</scope>
    <source>
        <strain evidence="5">CBS 262.69</strain>
    </source>
</reference>
<evidence type="ECO:0000256" key="1">
    <source>
        <dbReference type="ARBA" id="ARBA00022737"/>
    </source>
</evidence>
<dbReference type="SUPFAM" id="SSF54791">
    <property type="entry name" value="Eukaryotic type KH-domain (KH-domain type I)"/>
    <property type="match status" value="4"/>
</dbReference>
<dbReference type="PROSITE" id="PS50084">
    <property type="entry name" value="KH_TYPE_1"/>
    <property type="match status" value="1"/>
</dbReference>
<dbReference type="GO" id="GO:0005737">
    <property type="term" value="C:cytoplasm"/>
    <property type="evidence" value="ECO:0007669"/>
    <property type="project" value="TreeGrafter"/>
</dbReference>
<keyword evidence="6" id="KW-1185">Reference proteome</keyword>
<dbReference type="Pfam" id="PF24563">
    <property type="entry name" value="KH_Mug60-KHD4"/>
    <property type="match status" value="1"/>
</dbReference>
<dbReference type="Gene3D" id="3.30.1370.10">
    <property type="entry name" value="K Homology domain, type 1"/>
    <property type="match status" value="3"/>
</dbReference>
<evidence type="ECO:0000313" key="6">
    <source>
        <dbReference type="Proteomes" id="UP000799640"/>
    </source>
</evidence>
<sequence>MQTVSGIASSARSGWDRMTRGPPLPFAGPRSASNDLHHPQALKRGPTAANEFALHPNTPISLSFNIPFNTDLAGPKNEEIQYATPNASVRWCFPEGSENLPVHELPVHVINRRHLEALCGEIAQRTNGGVKFYIRTGFPLPVDTTASRSKASVTNVCLRGPKDTVAQARAFLLNNIPISMRCTTIDIDEHLVCETLPDGSKGLSPSFLRKLDDIAQVTQADIFVLKPKLLDDDASINGSITSSNESRLRVVVYGDMLTEEHARIRLLIMVDNLRGYRANILQIKLPLHTAICGRGRKNITAIESGTDCTIYLPPAFPRIYEYVPQGGRRRPEDEIIVTGKDENSIQNAMMRLRNLAAGIKTFGKDVSINQSKLDDIRLGRLDKVRRIMEANGTYVHLQPLGSPEGGMCVQGSDVLNVERTIRDVMALATQFYSARWIAPSHSELAAQSEGHFAGLADICINSGAEIMFEASTFHIFGSDDAVKLAMCVIDHTEFGQMSTSISVKVELANEHKEFVSGKKNGKINKIMTLSNVQVMFESFNEYNFYINIKGGAYEATKQGLELIEQEMPASLSFHVPDQYHKRIIGIGGQHIQRIMKKHSVFVKFSNAMDRGAHGRDEDDMKVDNVICRTPTRNAGSLEFVKQEIMSMIDQEDAEHISEVVEIPRLLQRDMIARMPEIHSLEKKHGVKVCFSNPEEAKNSVTVSGPEYRVPNAVDALLGMVPQFHEIVFTASPELKVYLRSPQFHTEVIETLHTRYCIDVRLSQDFRAPEDAANSECLILNYTRNNAGALKDAIDWLIEQLVTKGLDVNSGVKGVIPRPKSDTFEEALPFFDSKLLQRTEPPINTDSPTRSQFGDVDGEQAGFFSKIRKPGSISSLIDRHKNGTNSPGSLFKHASSNASKASLASLESQGSGYRNPWNDSGINLPEEDVKHHINGTWSTHPPSLGSTYSFMPTIPLVPGDTTPTSKYDPRASVDSGRPSTSHSYSPGYPGPIGHLR</sequence>
<feature type="region of interest" description="Disordered" evidence="3">
    <location>
        <begin position="1"/>
        <end position="42"/>
    </location>
</feature>
<dbReference type="InterPro" id="IPR036612">
    <property type="entry name" value="KH_dom_type_1_sf"/>
</dbReference>
<gene>
    <name evidence="5" type="ORF">EJ06DRAFT_371808</name>
</gene>